<protein>
    <submittedName>
        <fullName evidence="1">Uncharacterized protein</fullName>
    </submittedName>
</protein>
<reference evidence="2" key="1">
    <citation type="journal article" date="2019" name="Int. J. Syst. Evol. Microbiol.">
        <title>Halobacteriovorax valvorus sp. nov., a novel prokaryotic predator isolated from coastal seawater of China.</title>
        <authorList>
            <person name="Chen M.-X."/>
        </authorList>
    </citation>
    <scope>NUCLEOTIDE SEQUENCE [LARGE SCALE GENOMIC DNA]</scope>
    <source>
        <strain evidence="2">BL9</strain>
    </source>
</reference>
<dbReference type="EMBL" id="QDKL01000003">
    <property type="protein sequence ID" value="RZF20942.1"/>
    <property type="molecule type" value="Genomic_DNA"/>
</dbReference>
<dbReference type="RefSeq" id="WP_115363250.1">
    <property type="nucleotide sequence ID" value="NZ_QDKL01000003.1"/>
</dbReference>
<gene>
    <name evidence="1" type="ORF">DAY19_13230</name>
</gene>
<proteinExistence type="predicted"/>
<name>A0ABY0IDB0_9BACT</name>
<comment type="caution">
    <text evidence="1">The sequence shown here is derived from an EMBL/GenBank/DDBJ whole genome shotgun (WGS) entry which is preliminary data.</text>
</comment>
<dbReference type="Proteomes" id="UP000443582">
    <property type="component" value="Unassembled WGS sequence"/>
</dbReference>
<accession>A0ABY0IDB0</accession>
<sequence length="358" mass="41014">MLKVVVSCDAVVERDFYIECLETMMGVIGENVELYTLVHRQGQVIGPVEQRKIHSTFLSKMVKSWDELLDKSHLIHGAAQGLFIPCSVDLVVNLSRGFSQEIKVCDKTHLFTYLIEDINQGKKNLSLLKRFFSSFVRSKQMKYLKRADTLWTNEEYILSQFPNAKQVTPATSLKDYKVLPEGMFKRDYFLINCEPLSIEEARLFIETYKDHKFKFIGKEDHLGELLGQYPQFFFGNKCSGELAPLYAGANYVIDTEVKFPHFALKALSCGRPVFTIGNKFLPFGLGVHKLNDDFFTQTTPVALDVPEEDPKKRHGISANYEMVKFKHIFHREFQKICDELEAKKASQASKSNDSCCEA</sequence>
<evidence type="ECO:0000313" key="2">
    <source>
        <dbReference type="Proteomes" id="UP000443582"/>
    </source>
</evidence>
<organism evidence="1 2">
    <name type="scientific">Halobacteriovorax vibrionivorans</name>
    <dbReference type="NCBI Taxonomy" id="2152716"/>
    <lineage>
        <taxon>Bacteria</taxon>
        <taxon>Pseudomonadati</taxon>
        <taxon>Bdellovibrionota</taxon>
        <taxon>Bacteriovoracia</taxon>
        <taxon>Bacteriovoracales</taxon>
        <taxon>Halobacteriovoraceae</taxon>
        <taxon>Halobacteriovorax</taxon>
    </lineage>
</organism>
<keyword evidence="2" id="KW-1185">Reference proteome</keyword>
<evidence type="ECO:0000313" key="1">
    <source>
        <dbReference type="EMBL" id="RZF20942.1"/>
    </source>
</evidence>